<gene>
    <name evidence="4" type="ORF">SULYE_1694</name>
</gene>
<accession>C4FM90</accession>
<comment type="caution">
    <text evidence="4">The sequence shown here is derived from an EMBL/GenBank/DDBJ whole genome shotgun (WGS) entry which is preliminary data.</text>
</comment>
<dbReference type="InterPro" id="IPR046735">
    <property type="entry name" value="PA2779-like"/>
</dbReference>
<dbReference type="NCBIfam" id="NF033919">
    <property type="entry name" value="PA2779_fam"/>
    <property type="match status" value="1"/>
</dbReference>
<dbReference type="EMBL" id="ABZS01000221">
    <property type="protein sequence ID" value="EEP59807.1"/>
    <property type="molecule type" value="Genomic_DNA"/>
</dbReference>
<keyword evidence="2" id="KW-0472">Membrane</keyword>
<dbReference type="RefSeq" id="WP_007548223.1">
    <property type="nucleotide sequence ID" value="NZ_ABZS01000221.1"/>
</dbReference>
<sequence length="132" mass="14385">MLIKLKKSGIAIALAGYMTLLSTSSAPAAMVDSIFSENQNQVINQREEEINKIQKALENKLVKEKLKAYGLTDEEVKEKLSKMSDNQIHMLAQASDKVLAGGDAIGAAIGVLIIVLLVIVILKLLNKEIIIR</sequence>
<protein>
    <submittedName>
        <fullName evidence="4">Hypothetical membrane protein</fullName>
    </submittedName>
</protein>
<evidence type="ECO:0000256" key="3">
    <source>
        <dbReference type="SAM" id="SignalP"/>
    </source>
</evidence>
<keyword evidence="2" id="KW-1133">Transmembrane helix</keyword>
<dbReference type="Proteomes" id="UP000005540">
    <property type="component" value="Unassembled WGS sequence"/>
</dbReference>
<feature type="transmembrane region" description="Helical" evidence="2">
    <location>
        <begin position="104"/>
        <end position="125"/>
    </location>
</feature>
<dbReference type="OrthoDB" id="15012at2"/>
<dbReference type="Pfam" id="PF20332">
    <property type="entry name" value="DUF6627"/>
    <property type="match status" value="1"/>
</dbReference>
<feature type="chain" id="PRO_5002938155" evidence="3">
    <location>
        <begin position="29"/>
        <end position="132"/>
    </location>
</feature>
<feature type="coiled-coil region" evidence="1">
    <location>
        <begin position="36"/>
        <end position="63"/>
    </location>
</feature>
<evidence type="ECO:0000256" key="1">
    <source>
        <dbReference type="SAM" id="Coils"/>
    </source>
</evidence>
<organism evidence="4 5">
    <name type="scientific">Sulfurihydrogenibium yellowstonense SS-5</name>
    <dbReference type="NCBI Taxonomy" id="432331"/>
    <lineage>
        <taxon>Bacteria</taxon>
        <taxon>Pseudomonadati</taxon>
        <taxon>Aquificota</taxon>
        <taxon>Aquificia</taxon>
        <taxon>Aquificales</taxon>
        <taxon>Hydrogenothermaceae</taxon>
        <taxon>Sulfurihydrogenibium</taxon>
    </lineage>
</organism>
<feature type="signal peptide" evidence="3">
    <location>
        <begin position="1"/>
        <end position="28"/>
    </location>
</feature>
<keyword evidence="3" id="KW-0732">Signal</keyword>
<evidence type="ECO:0000313" key="4">
    <source>
        <dbReference type="EMBL" id="EEP59807.1"/>
    </source>
</evidence>
<name>C4FM90_9AQUI</name>
<evidence type="ECO:0000256" key="2">
    <source>
        <dbReference type="SAM" id="Phobius"/>
    </source>
</evidence>
<keyword evidence="1" id="KW-0175">Coiled coil</keyword>
<evidence type="ECO:0000313" key="5">
    <source>
        <dbReference type="Proteomes" id="UP000005540"/>
    </source>
</evidence>
<reference evidence="4 5" key="1">
    <citation type="submission" date="2009-04" db="EMBL/GenBank/DDBJ databases">
        <authorList>
            <person name="Reysenbach A.-L."/>
            <person name="Heidelberg J.F."/>
            <person name="Nelson W.C."/>
        </authorList>
    </citation>
    <scope>NUCLEOTIDE SEQUENCE [LARGE SCALE GENOMIC DNA]</scope>
    <source>
        <strain evidence="4 5">SS-5</strain>
    </source>
</reference>
<keyword evidence="5" id="KW-1185">Reference proteome</keyword>
<dbReference type="AlphaFoldDB" id="C4FM90"/>
<keyword evidence="2" id="KW-0812">Transmembrane</keyword>
<proteinExistence type="predicted"/>